<dbReference type="GO" id="GO:0006310">
    <property type="term" value="P:DNA recombination"/>
    <property type="evidence" value="ECO:0007669"/>
    <property type="project" value="UniProtKB-UniRule"/>
</dbReference>
<comment type="subunit">
    <text evidence="6">Homotetramer. Forms an RuvA(8)-RuvB(12)-Holliday junction (HJ) complex. HJ DNA is sandwiched between 2 RuvA tetramers; dsDNA enters through RuvA and exits via RuvB. An RuvB hexamer assembles on each DNA strand where it exits the tetramer. Each RuvB hexamer is contacted by two RuvA subunits (via domain III) on 2 adjacent RuvB subunits; this complex drives branch migration. In the full resolvosome a probable DNA-RuvA(4)-RuvB(12)-RuvC(2) complex forms which resolves the HJ.</text>
</comment>
<evidence type="ECO:0000256" key="3">
    <source>
        <dbReference type="ARBA" id="ARBA00023125"/>
    </source>
</evidence>
<dbReference type="InterPro" id="IPR011114">
    <property type="entry name" value="RuvA_C"/>
</dbReference>
<comment type="caution">
    <text evidence="6">Lacks conserved residue(s) required for the propagation of feature annotation.</text>
</comment>
<dbReference type="InterPro" id="IPR012340">
    <property type="entry name" value="NA-bd_OB-fold"/>
</dbReference>
<keyword evidence="2 6" id="KW-0227">DNA damage</keyword>
<dbReference type="AlphaFoldDB" id="A0A4Y9RT38"/>
<evidence type="ECO:0000256" key="4">
    <source>
        <dbReference type="ARBA" id="ARBA00023172"/>
    </source>
</evidence>
<dbReference type="InterPro" id="IPR036267">
    <property type="entry name" value="RuvA_C_sf"/>
</dbReference>
<dbReference type="GO" id="GO:0005524">
    <property type="term" value="F:ATP binding"/>
    <property type="evidence" value="ECO:0007669"/>
    <property type="project" value="InterPro"/>
</dbReference>
<dbReference type="HAMAP" id="MF_00031">
    <property type="entry name" value="DNA_HJ_migration_RuvA"/>
    <property type="match status" value="1"/>
</dbReference>
<dbReference type="InterPro" id="IPR013849">
    <property type="entry name" value="DNA_helicase_Holl-junc_RuvA_I"/>
</dbReference>
<dbReference type="Gene3D" id="1.10.8.10">
    <property type="entry name" value="DNA helicase RuvA subunit, C-terminal domain"/>
    <property type="match status" value="1"/>
</dbReference>
<reference evidence="9 10" key="1">
    <citation type="submission" date="2019-03" db="EMBL/GenBank/DDBJ databases">
        <title>Draft genome of Brevundimonas sp. a heavy metal resistant soil bacteria.</title>
        <authorList>
            <person name="Soto J."/>
        </authorList>
    </citation>
    <scope>NUCLEOTIDE SEQUENCE [LARGE SCALE GENOMIC DNA]</scope>
    <source>
        <strain evidence="9 10">B-10</strain>
    </source>
</reference>
<evidence type="ECO:0000256" key="6">
    <source>
        <dbReference type="HAMAP-Rule" id="MF_00031"/>
    </source>
</evidence>
<dbReference type="InterPro" id="IPR000085">
    <property type="entry name" value="RuvA"/>
</dbReference>
<dbReference type="GO" id="GO:0005737">
    <property type="term" value="C:cytoplasm"/>
    <property type="evidence" value="ECO:0007669"/>
    <property type="project" value="UniProtKB-SubCell"/>
</dbReference>
<dbReference type="Pfam" id="PF14520">
    <property type="entry name" value="HHH_5"/>
    <property type="match status" value="1"/>
</dbReference>
<dbReference type="Gene3D" id="2.40.50.140">
    <property type="entry name" value="Nucleic acid-binding proteins"/>
    <property type="match status" value="1"/>
</dbReference>
<evidence type="ECO:0000259" key="7">
    <source>
        <dbReference type="Pfam" id="PF01330"/>
    </source>
</evidence>
<comment type="domain">
    <text evidence="6">Has three domains with a flexible linker between the domains II and III and assumes an 'L' shape. Domain III is highly mobile and contacts RuvB.</text>
</comment>
<dbReference type="Gene3D" id="1.10.150.20">
    <property type="entry name" value="5' to 3' exonuclease, C-terminal subdomain"/>
    <property type="match status" value="1"/>
</dbReference>
<dbReference type="CDD" id="cd14332">
    <property type="entry name" value="UBA_RuvA_C"/>
    <property type="match status" value="1"/>
</dbReference>
<feature type="domain" description="DNA helicase Holliday junction RuvA type" evidence="7">
    <location>
        <begin position="1"/>
        <end position="63"/>
    </location>
</feature>
<dbReference type="Pfam" id="PF07499">
    <property type="entry name" value="RuvA_C"/>
    <property type="match status" value="1"/>
</dbReference>
<dbReference type="GO" id="GO:0048476">
    <property type="term" value="C:Holliday junction resolvase complex"/>
    <property type="evidence" value="ECO:0007669"/>
    <property type="project" value="UniProtKB-UniRule"/>
</dbReference>
<keyword evidence="3 6" id="KW-0238">DNA-binding</keyword>
<evidence type="ECO:0000256" key="5">
    <source>
        <dbReference type="ARBA" id="ARBA00023204"/>
    </source>
</evidence>
<dbReference type="NCBIfam" id="TIGR00084">
    <property type="entry name" value="ruvA"/>
    <property type="match status" value="1"/>
</dbReference>
<evidence type="ECO:0000313" key="9">
    <source>
        <dbReference type="EMBL" id="TFW12244.1"/>
    </source>
</evidence>
<comment type="subcellular location">
    <subcellularLocation>
        <location evidence="6">Cytoplasm</location>
    </subcellularLocation>
</comment>
<comment type="function">
    <text evidence="6">The RuvA-RuvB-RuvC complex processes Holliday junction (HJ) DNA during genetic recombination and DNA repair, while the RuvA-RuvB complex plays an important role in the rescue of blocked DNA replication forks via replication fork reversal (RFR). RuvA specifically binds to HJ cruciform DNA, conferring on it an open structure. The RuvB hexamer acts as an ATP-dependent pump, pulling dsDNA into and through the RuvAB complex. HJ branch migration allows RuvC to scan DNA until it finds its consensus sequence, where it cleaves and resolves the cruciform DNA.</text>
</comment>
<dbReference type="GO" id="GO:0009378">
    <property type="term" value="F:four-way junction helicase activity"/>
    <property type="evidence" value="ECO:0007669"/>
    <property type="project" value="InterPro"/>
</dbReference>
<dbReference type="GO" id="GO:0006281">
    <property type="term" value="P:DNA repair"/>
    <property type="evidence" value="ECO:0007669"/>
    <property type="project" value="UniProtKB-UniRule"/>
</dbReference>
<sequence>MIGRLRGVLAEVGEAECLIDCAGVGYVVSCGARTLGRLPAPGDEATVHVHSQWSEDAGPRLYGFLTRDERRAFTTLLAIQGVGPKAALAVLDVLPPGELAGAVAREDKAAVARANGVGPKLALRIVTELKGKPLGDVSFAPTAPGMHVEIAPPPPSITGEAVSALLGLGVAEVNARRAVDQALIRLESKNGGDEAELPAVIRAALQELGR</sequence>
<name>A0A4Y9RT38_9CAUL</name>
<dbReference type="Pfam" id="PF01330">
    <property type="entry name" value="RuvA_N"/>
    <property type="match status" value="1"/>
</dbReference>
<comment type="caution">
    <text evidence="9">The sequence shown here is derived from an EMBL/GenBank/DDBJ whole genome shotgun (WGS) entry which is preliminary data.</text>
</comment>
<organism evidence="9 10">
    <name type="scientific">Brevundimonas intermedia</name>
    <dbReference type="NCBI Taxonomy" id="74315"/>
    <lineage>
        <taxon>Bacteria</taxon>
        <taxon>Pseudomonadati</taxon>
        <taxon>Pseudomonadota</taxon>
        <taxon>Alphaproteobacteria</taxon>
        <taxon>Caulobacterales</taxon>
        <taxon>Caulobacteraceae</taxon>
        <taxon>Brevundimonas</taxon>
    </lineage>
</organism>
<dbReference type="SUPFAM" id="SSF46929">
    <property type="entry name" value="DNA helicase RuvA subunit, C-terminal domain"/>
    <property type="match status" value="1"/>
</dbReference>
<dbReference type="OrthoDB" id="5293449at2"/>
<dbReference type="EMBL" id="SPVH01000006">
    <property type="protein sequence ID" value="TFW12244.1"/>
    <property type="molecule type" value="Genomic_DNA"/>
</dbReference>
<evidence type="ECO:0000256" key="2">
    <source>
        <dbReference type="ARBA" id="ARBA00022763"/>
    </source>
</evidence>
<protein>
    <recommendedName>
        <fullName evidence="6">Holliday junction branch migration complex subunit RuvA</fullName>
    </recommendedName>
</protein>
<keyword evidence="4 6" id="KW-0233">DNA recombination</keyword>
<comment type="similarity">
    <text evidence="6">Belongs to the RuvA family.</text>
</comment>
<keyword evidence="1 6" id="KW-0963">Cytoplasm</keyword>
<dbReference type="Proteomes" id="UP000298216">
    <property type="component" value="Unassembled WGS sequence"/>
</dbReference>
<dbReference type="RefSeq" id="WP_135194726.1">
    <property type="nucleotide sequence ID" value="NZ_SPVH01000006.1"/>
</dbReference>
<feature type="domain" description="Holliday junction DNA helicase RuvA C-terminal" evidence="8">
    <location>
        <begin position="158"/>
        <end position="208"/>
    </location>
</feature>
<dbReference type="SUPFAM" id="SSF47781">
    <property type="entry name" value="RuvA domain 2-like"/>
    <property type="match status" value="1"/>
</dbReference>
<keyword evidence="10" id="KW-1185">Reference proteome</keyword>
<gene>
    <name evidence="6 9" type="primary">ruvA</name>
    <name evidence="9" type="ORF">EGY25_09410</name>
</gene>
<dbReference type="GO" id="GO:0009379">
    <property type="term" value="C:Holliday junction helicase complex"/>
    <property type="evidence" value="ECO:0007669"/>
    <property type="project" value="InterPro"/>
</dbReference>
<evidence type="ECO:0000256" key="1">
    <source>
        <dbReference type="ARBA" id="ARBA00022490"/>
    </source>
</evidence>
<dbReference type="GO" id="GO:0000400">
    <property type="term" value="F:four-way junction DNA binding"/>
    <property type="evidence" value="ECO:0007669"/>
    <property type="project" value="UniProtKB-UniRule"/>
</dbReference>
<feature type="region of interest" description="Domain III" evidence="6">
    <location>
        <begin position="158"/>
        <end position="210"/>
    </location>
</feature>
<proteinExistence type="inferred from homology"/>
<dbReference type="InterPro" id="IPR010994">
    <property type="entry name" value="RuvA_2-like"/>
</dbReference>
<evidence type="ECO:0000313" key="10">
    <source>
        <dbReference type="Proteomes" id="UP000298216"/>
    </source>
</evidence>
<dbReference type="SUPFAM" id="SSF50249">
    <property type="entry name" value="Nucleic acid-binding proteins"/>
    <property type="match status" value="1"/>
</dbReference>
<accession>A0A4Y9RT38</accession>
<keyword evidence="5 6" id="KW-0234">DNA repair</keyword>
<evidence type="ECO:0000259" key="8">
    <source>
        <dbReference type="Pfam" id="PF07499"/>
    </source>
</evidence>